<comment type="caution">
    <text evidence="1">The sequence shown here is derived from an EMBL/GenBank/DDBJ whole genome shotgun (WGS) entry which is preliminary data.</text>
</comment>
<organism evidence="1 2">
    <name type="scientific">Trichostrongylus colubriformis</name>
    <name type="common">Black scour worm</name>
    <dbReference type="NCBI Taxonomy" id="6319"/>
    <lineage>
        <taxon>Eukaryota</taxon>
        <taxon>Metazoa</taxon>
        <taxon>Ecdysozoa</taxon>
        <taxon>Nematoda</taxon>
        <taxon>Chromadorea</taxon>
        <taxon>Rhabditida</taxon>
        <taxon>Rhabditina</taxon>
        <taxon>Rhabditomorpha</taxon>
        <taxon>Strongyloidea</taxon>
        <taxon>Trichostrongylidae</taxon>
        <taxon>Trichostrongylus</taxon>
    </lineage>
</organism>
<feature type="non-terminal residue" evidence="1">
    <location>
        <position position="633"/>
    </location>
</feature>
<dbReference type="Proteomes" id="UP001331761">
    <property type="component" value="Unassembled WGS sequence"/>
</dbReference>
<keyword evidence="2" id="KW-1185">Reference proteome</keyword>
<sequence>MREGIGEPVEEESAEEIRGEVIVHQNDARISCSHLSHEQKLLYATIFKLHFGISEEMASFLDDFCQAMTDVTLPEPIGKSVKKAMYEAESRFAHRKSYYCNQCSSHLGGAKAVCENTSCPLQGVAPKRCKIMKRTTVHHLDIAPQLSLILERVLPSIISVHRQIHHGQGVERVERSETHSFPKYQRLIEMRSDFEERKINILLTINFDGVKFKKLSRSEAWPIYIRLEGLPFKEKNKFENVIMAGITFIRKPPTEQLLTEMFSRLRQELVQLRESGIPVVNENDDCTWLCTPILANGVIDFGALKTLYDLPRWQSLHGCHLCTFAGERAGYRMIWFPRFPYQGDRRTFTTSSSSSSQGMRGRTQMMDILSLNNCIPDALHVISEGITCDLFKAMFSVHSRVPVMKIRSQCLPSFHHIIATTRNYTYASKFILGIEDLPCTTGSEKDALSFVAFPLAAALNICAEPVGAVAVLAYWIVVRVLEKSAEMLVSDFEVVQDLAKSMKLLWYAIEPTLFTLKVHCLIDHAILEDLSDVGSPYHWSASSFECMHRRLQLRITQCTTNVEDTVVENFLLYKHMVDRLNKETQLVSNVFMDRLQAKVRAGETPRSGYIYLLRKDWLVMAMVVYLTNYLSDV</sequence>
<evidence type="ECO:0000313" key="2">
    <source>
        <dbReference type="Proteomes" id="UP001331761"/>
    </source>
</evidence>
<dbReference type="EMBL" id="WIXE01017679">
    <property type="protein sequence ID" value="KAK5971533.1"/>
    <property type="molecule type" value="Genomic_DNA"/>
</dbReference>
<reference evidence="1 2" key="1">
    <citation type="submission" date="2019-10" db="EMBL/GenBank/DDBJ databases">
        <title>Assembly and Annotation for the nematode Trichostrongylus colubriformis.</title>
        <authorList>
            <person name="Martin J."/>
        </authorList>
    </citation>
    <scope>NUCLEOTIDE SEQUENCE [LARGE SCALE GENOMIC DNA]</scope>
    <source>
        <strain evidence="1">G859</strain>
        <tissue evidence="1">Whole worm</tissue>
    </source>
</reference>
<accession>A0AAN8FIQ7</accession>
<evidence type="ECO:0000313" key="1">
    <source>
        <dbReference type="EMBL" id="KAK5971533.1"/>
    </source>
</evidence>
<name>A0AAN8FIQ7_TRICO</name>
<protein>
    <submittedName>
        <fullName evidence="1">Uncharacterized protein</fullName>
    </submittedName>
</protein>
<dbReference type="AlphaFoldDB" id="A0AAN8FIQ7"/>
<gene>
    <name evidence="1" type="ORF">GCK32_006770</name>
</gene>
<proteinExistence type="predicted"/>